<evidence type="ECO:0000259" key="1">
    <source>
        <dbReference type="Pfam" id="PF13480"/>
    </source>
</evidence>
<comment type="caution">
    <text evidence="2">The sequence shown here is derived from an EMBL/GenBank/DDBJ whole genome shotgun (WGS) entry which is preliminary data.</text>
</comment>
<dbReference type="EMBL" id="JACLAX010000009">
    <property type="protein sequence ID" value="MBC2669582.1"/>
    <property type="molecule type" value="Genomic_DNA"/>
</dbReference>
<dbReference type="GO" id="GO:0016740">
    <property type="term" value="F:transferase activity"/>
    <property type="evidence" value="ECO:0007669"/>
    <property type="project" value="UniProtKB-KW"/>
</dbReference>
<feature type="domain" description="BioF2-like acetyltransferase" evidence="1">
    <location>
        <begin position="173"/>
        <end position="295"/>
    </location>
</feature>
<dbReference type="AlphaFoldDB" id="A0A7X1KQB2"/>
<protein>
    <submittedName>
        <fullName evidence="2">GNAT family N-acetyltransferase</fullName>
    </submittedName>
</protein>
<dbReference type="InterPro" id="IPR016181">
    <property type="entry name" value="Acyl_CoA_acyltransferase"/>
</dbReference>
<dbReference type="RefSeq" id="WP_185679443.1">
    <property type="nucleotide sequence ID" value="NZ_JACLAX010000009.1"/>
</dbReference>
<keyword evidence="2" id="KW-0808">Transferase</keyword>
<proteinExistence type="predicted"/>
<organism evidence="2 3">
    <name type="scientific">Novosphingobium piscinae</name>
    <dbReference type="NCBI Taxonomy" id="1507448"/>
    <lineage>
        <taxon>Bacteria</taxon>
        <taxon>Pseudomonadati</taxon>
        <taxon>Pseudomonadota</taxon>
        <taxon>Alphaproteobacteria</taxon>
        <taxon>Sphingomonadales</taxon>
        <taxon>Sphingomonadaceae</taxon>
        <taxon>Novosphingobium</taxon>
    </lineage>
</organism>
<dbReference type="Pfam" id="PF13480">
    <property type="entry name" value="Acetyltransf_6"/>
    <property type="match status" value="1"/>
</dbReference>
<accession>A0A7X1KQB2</accession>
<dbReference type="InterPro" id="IPR038740">
    <property type="entry name" value="BioF2-like_GNAT_dom"/>
</dbReference>
<dbReference type="Proteomes" id="UP000551327">
    <property type="component" value="Unassembled WGS sequence"/>
</dbReference>
<name>A0A7X1KQB2_9SPHN</name>
<evidence type="ECO:0000313" key="2">
    <source>
        <dbReference type="EMBL" id="MBC2669582.1"/>
    </source>
</evidence>
<dbReference type="SUPFAM" id="SSF55729">
    <property type="entry name" value="Acyl-CoA N-acyltransferases (Nat)"/>
    <property type="match status" value="1"/>
</dbReference>
<keyword evidence="3" id="KW-1185">Reference proteome</keyword>
<evidence type="ECO:0000313" key="3">
    <source>
        <dbReference type="Proteomes" id="UP000551327"/>
    </source>
</evidence>
<reference evidence="2 3" key="1">
    <citation type="submission" date="2020-08" db="EMBL/GenBank/DDBJ databases">
        <title>The genome sequence of type strain Novosphingobium piscinae KCTC 42194.</title>
        <authorList>
            <person name="Liu Y."/>
        </authorList>
    </citation>
    <scope>NUCLEOTIDE SEQUENCE [LARGE SCALE GENOMIC DNA]</scope>
    <source>
        <strain evidence="2 3">KCTC 42194</strain>
    </source>
</reference>
<gene>
    <name evidence="2" type="ORF">H7F53_10540</name>
</gene>
<sequence>MFAVEYLSDLRKASADTAVADLLASAAAPFDRTEWWERLCRHCGFKPLYVLGQSREGVALLPLVEREEGVLAPLANWYTFRWRPLVTPGINPVPMFEAIARDLSEHSWRVSLTGLPEEDGTGSALTRAFRKAGWMTRCVSHDSNHILRVDGRSYADYHATLPGALRTSLKRKSGRVACTIHTAFAEAVWADYEAIYADSWKPEEGSPAFLRAFAEAESAAGRLRLGVASVDGTAVAAQLWTVEAGTAYIHKLAHRESARGASPGTVLSAALFAHVIDVDQVELIDFGTGNDSYKQDWMEDVRPRYHLEALRLSSPNTWLHLSRRLTGQIGGRLARQPAAR</sequence>